<evidence type="ECO:0000256" key="3">
    <source>
        <dbReference type="ARBA" id="ARBA00024679"/>
    </source>
</evidence>
<evidence type="ECO:0000313" key="9">
    <source>
        <dbReference type="EMBL" id="EAT58809.1"/>
    </source>
</evidence>
<evidence type="ECO:0000259" key="8">
    <source>
        <dbReference type="PROSITE" id="PS51790"/>
    </source>
</evidence>
<reference evidence="9 10" key="1">
    <citation type="submission" date="2006-07" db="EMBL/GenBank/DDBJ databases">
        <title>Annotation of the draft genome assembly of Chlorobium ferroxidans DSM 13031.</title>
        <authorList>
            <consortium name="US DOE Joint Genome Institute (JGI-ORNL)"/>
            <person name="Larimer F."/>
            <person name="Land M."/>
            <person name="Hauser L."/>
        </authorList>
    </citation>
    <scope>NUCLEOTIDE SEQUENCE [LARGE SCALE GENOMIC DNA]</scope>
    <source>
        <strain evidence="9 10">DSM 13031</strain>
    </source>
</reference>
<dbReference type="GO" id="GO:0033744">
    <property type="term" value="F:L-methionine:thioredoxin-disulfide S-oxidoreductase activity"/>
    <property type="evidence" value="ECO:0007669"/>
    <property type="project" value="RHEA"/>
</dbReference>
<dbReference type="RefSeq" id="WP_006366521.1">
    <property type="nucleotide sequence ID" value="NZ_AASE01000012.1"/>
</dbReference>
<comment type="function">
    <text evidence="3 7">Has an important function as a repair enzyme for proteins that have been inactivated by oxidation. Catalyzes the reversible oxidation-reduction of methionine sulfoxide in proteins to methionine.</text>
</comment>
<accession>Q0YRA3</accession>
<evidence type="ECO:0000313" key="10">
    <source>
        <dbReference type="Proteomes" id="UP000004162"/>
    </source>
</evidence>
<gene>
    <name evidence="7" type="primary">msrA</name>
    <name evidence="9" type="ORF">CferDRAFT_0783</name>
</gene>
<evidence type="ECO:0000256" key="1">
    <source>
        <dbReference type="ARBA" id="ARBA00023002"/>
    </source>
</evidence>
<dbReference type="EMBL" id="AASE01000012">
    <property type="protein sequence ID" value="EAT58809.1"/>
    <property type="molecule type" value="Genomic_DNA"/>
</dbReference>
<dbReference type="EC" id="1.8.4.11" evidence="7"/>
<comment type="catalytic activity">
    <reaction evidence="5">
        <text>L-methionyl-[protein] + [thioredoxin]-disulfide + H2O = L-methionyl-(R)-S-oxide-[protein] + [thioredoxin]-dithiol</text>
        <dbReference type="Rhea" id="RHEA:24164"/>
        <dbReference type="Rhea" id="RHEA-COMP:10698"/>
        <dbReference type="Rhea" id="RHEA-COMP:10700"/>
        <dbReference type="Rhea" id="RHEA-COMP:12313"/>
        <dbReference type="Rhea" id="RHEA-COMP:12314"/>
        <dbReference type="ChEBI" id="CHEBI:15377"/>
        <dbReference type="ChEBI" id="CHEBI:16044"/>
        <dbReference type="ChEBI" id="CHEBI:29950"/>
        <dbReference type="ChEBI" id="CHEBI:45764"/>
        <dbReference type="ChEBI" id="CHEBI:50058"/>
        <dbReference type="EC" id="1.8.4.12"/>
    </reaction>
</comment>
<dbReference type="SUPFAM" id="SSF51316">
    <property type="entry name" value="Mss4-like"/>
    <property type="match status" value="1"/>
</dbReference>
<keyword evidence="2" id="KW-0511">Multifunctional enzyme</keyword>
<dbReference type="GO" id="GO:0008113">
    <property type="term" value="F:peptide-methionine (S)-S-oxide reductase activity"/>
    <property type="evidence" value="ECO:0007669"/>
    <property type="project" value="UniProtKB-UniRule"/>
</dbReference>
<organism evidence="9 10">
    <name type="scientific">Chlorobium ferrooxidans DSM 13031</name>
    <dbReference type="NCBI Taxonomy" id="377431"/>
    <lineage>
        <taxon>Bacteria</taxon>
        <taxon>Pseudomonadati</taxon>
        <taxon>Chlorobiota</taxon>
        <taxon>Chlorobiia</taxon>
        <taxon>Chlorobiales</taxon>
        <taxon>Chlorobiaceae</taxon>
        <taxon>Chlorobium/Pelodictyon group</taxon>
        <taxon>Chlorobium</taxon>
    </lineage>
</organism>
<dbReference type="PROSITE" id="PS51790">
    <property type="entry name" value="MSRB"/>
    <property type="match status" value="1"/>
</dbReference>
<dbReference type="PANTHER" id="PTHR43774:SF1">
    <property type="entry name" value="PEPTIDE METHIONINE SULFOXIDE REDUCTASE MSRA 2"/>
    <property type="match status" value="1"/>
</dbReference>
<dbReference type="Gene3D" id="2.170.150.20">
    <property type="entry name" value="Peptide methionine sulfoxide reductase"/>
    <property type="match status" value="1"/>
</dbReference>
<sequence length="284" mass="31914">MSFNKLTPEEERVIVHKGTEAPFSGKYYQNREKGSYLCRRCDAPLFYSNHKFDSGCGWPSFDDAIAGAVKEVPDADGRRTEIVCAKCGAHLGHVFLHEGLTPKNVRHCVNSVSLQFQPEAALQSKTEKAIFAGGCFWGVEYHFGKIKGVLSAKSGYIGGLTDHPTYKEVCSGKTGHAEAVEIEFDPALVSYETLAKLFFEIHDPGQMNRQGPDIGSQYRSAVFYADEEQKRVAEKLIAELKTKGYRVVTSVEKAGTFWEAEGYHQDYYEKNGHQPYCHVYQKRF</sequence>
<protein>
    <recommendedName>
        <fullName evidence="7">Peptide methionine sulfoxide reductase MsrA</fullName>
        <shortName evidence="7">Protein-methionine-S-oxide reductase</shortName>
        <ecNumber evidence="7">1.8.4.11</ecNumber>
    </recommendedName>
    <alternativeName>
        <fullName evidence="7">Peptide-methionine (S)-S-oxide reductase</fullName>
        <shortName evidence="7">Peptide Met(O) reductase</shortName>
    </alternativeName>
</protein>
<comment type="catalytic activity">
    <reaction evidence="6 7">
        <text>[thioredoxin]-disulfide + L-methionine + H2O = L-methionine (S)-S-oxide + [thioredoxin]-dithiol</text>
        <dbReference type="Rhea" id="RHEA:19993"/>
        <dbReference type="Rhea" id="RHEA-COMP:10698"/>
        <dbReference type="Rhea" id="RHEA-COMP:10700"/>
        <dbReference type="ChEBI" id="CHEBI:15377"/>
        <dbReference type="ChEBI" id="CHEBI:29950"/>
        <dbReference type="ChEBI" id="CHEBI:50058"/>
        <dbReference type="ChEBI" id="CHEBI:57844"/>
        <dbReference type="ChEBI" id="CHEBI:58772"/>
        <dbReference type="EC" id="1.8.4.11"/>
    </reaction>
</comment>
<dbReference type="HAMAP" id="MF_01401">
    <property type="entry name" value="MsrA"/>
    <property type="match status" value="1"/>
</dbReference>
<dbReference type="GO" id="GO:0033743">
    <property type="term" value="F:peptide-methionine (R)-S-oxide reductase activity"/>
    <property type="evidence" value="ECO:0007669"/>
    <property type="project" value="UniProtKB-EC"/>
</dbReference>
<dbReference type="PANTHER" id="PTHR43774">
    <property type="entry name" value="PEPTIDE METHIONINE SULFOXIDE REDUCTASE"/>
    <property type="match status" value="1"/>
</dbReference>
<dbReference type="Pfam" id="PF01625">
    <property type="entry name" value="PMSR"/>
    <property type="match status" value="1"/>
</dbReference>
<comment type="catalytic activity">
    <reaction evidence="4 7">
        <text>L-methionyl-[protein] + [thioredoxin]-disulfide + H2O = L-methionyl-(S)-S-oxide-[protein] + [thioredoxin]-dithiol</text>
        <dbReference type="Rhea" id="RHEA:14217"/>
        <dbReference type="Rhea" id="RHEA-COMP:10698"/>
        <dbReference type="Rhea" id="RHEA-COMP:10700"/>
        <dbReference type="Rhea" id="RHEA-COMP:12313"/>
        <dbReference type="Rhea" id="RHEA-COMP:12315"/>
        <dbReference type="ChEBI" id="CHEBI:15377"/>
        <dbReference type="ChEBI" id="CHEBI:16044"/>
        <dbReference type="ChEBI" id="CHEBI:29950"/>
        <dbReference type="ChEBI" id="CHEBI:44120"/>
        <dbReference type="ChEBI" id="CHEBI:50058"/>
        <dbReference type="EC" id="1.8.4.11"/>
    </reaction>
</comment>
<dbReference type="NCBIfam" id="NF004042">
    <property type="entry name" value="PRK05550.1"/>
    <property type="match status" value="1"/>
</dbReference>
<keyword evidence="1 7" id="KW-0560">Oxidoreductase</keyword>
<evidence type="ECO:0000256" key="7">
    <source>
        <dbReference type="HAMAP-Rule" id="MF_01401"/>
    </source>
</evidence>
<dbReference type="NCBIfam" id="NF004036">
    <property type="entry name" value="PRK05508.1"/>
    <property type="match status" value="1"/>
</dbReference>
<comment type="similarity">
    <text evidence="7">Belongs to the MsrA Met sulfoxide reductase family.</text>
</comment>
<name>Q0YRA3_9CHLB</name>
<feature type="active site" evidence="7">
    <location>
        <position position="135"/>
    </location>
</feature>
<dbReference type="InterPro" id="IPR002569">
    <property type="entry name" value="Met_Sox_Rdtase_MsrA_dom"/>
</dbReference>
<dbReference type="Pfam" id="PF01641">
    <property type="entry name" value="SelR"/>
    <property type="match status" value="1"/>
</dbReference>
<keyword evidence="10" id="KW-1185">Reference proteome</keyword>
<comment type="caution">
    <text evidence="9">The sequence shown here is derived from an EMBL/GenBank/DDBJ whole genome shotgun (WGS) entry which is preliminary data.</text>
</comment>
<dbReference type="NCBIfam" id="TIGR00401">
    <property type="entry name" value="msrA"/>
    <property type="match status" value="1"/>
</dbReference>
<dbReference type="Gene3D" id="3.30.1060.10">
    <property type="entry name" value="Peptide methionine sulphoxide reductase MsrA"/>
    <property type="match status" value="1"/>
</dbReference>
<reference evidence="9 10" key="2">
    <citation type="submission" date="2006-07" db="EMBL/GenBank/DDBJ databases">
        <title>Sequencing of the draft genome and assembly of Chlorobium ferroxidans DSM 13031.</title>
        <authorList>
            <consortium name="US DOE Joint Genome Institute (JGI-PGF)"/>
            <person name="Copeland A."/>
            <person name="Lucas S."/>
            <person name="Lapidus A."/>
            <person name="Barry K."/>
            <person name="Glavina del Rio T."/>
            <person name="Dalin E."/>
            <person name="Tice H."/>
            <person name="Bruce D."/>
            <person name="Pitluck S."/>
            <person name="Richardson P."/>
        </authorList>
    </citation>
    <scope>NUCLEOTIDE SEQUENCE [LARGE SCALE GENOMIC DNA]</scope>
    <source>
        <strain evidence="9 10">DSM 13031</strain>
    </source>
</reference>
<dbReference type="InterPro" id="IPR002579">
    <property type="entry name" value="Met_Sox_Rdtase_MsrB_dom"/>
</dbReference>
<dbReference type="Proteomes" id="UP000004162">
    <property type="component" value="Unassembled WGS sequence"/>
</dbReference>
<evidence type="ECO:0000256" key="2">
    <source>
        <dbReference type="ARBA" id="ARBA00023268"/>
    </source>
</evidence>
<evidence type="ECO:0000256" key="6">
    <source>
        <dbReference type="ARBA" id="ARBA00048782"/>
    </source>
</evidence>
<feature type="domain" description="MsrB" evidence="8">
    <location>
        <begin position="1"/>
        <end position="119"/>
    </location>
</feature>
<evidence type="ECO:0000256" key="4">
    <source>
        <dbReference type="ARBA" id="ARBA00047806"/>
    </source>
</evidence>
<evidence type="ECO:0000256" key="5">
    <source>
        <dbReference type="ARBA" id="ARBA00048488"/>
    </source>
</evidence>
<dbReference type="NCBIfam" id="TIGR00357">
    <property type="entry name" value="peptide-methionine (R)-S-oxide reductase MsrB"/>
    <property type="match status" value="1"/>
</dbReference>
<proteinExistence type="inferred from homology"/>
<dbReference type="AlphaFoldDB" id="Q0YRA3"/>
<dbReference type="InterPro" id="IPR036509">
    <property type="entry name" value="Met_Sox_Rdtase_MsrA_sf"/>
</dbReference>
<dbReference type="SUPFAM" id="SSF55068">
    <property type="entry name" value="Peptide methionine sulfoxide reductase"/>
    <property type="match status" value="1"/>
</dbReference>
<dbReference type="InterPro" id="IPR011057">
    <property type="entry name" value="Mss4-like_sf"/>
</dbReference>